<dbReference type="SUPFAM" id="SSF47473">
    <property type="entry name" value="EF-hand"/>
    <property type="match status" value="2"/>
</dbReference>
<dbReference type="EMBL" id="GAKP01003577">
    <property type="protein sequence ID" value="JAC55375.1"/>
    <property type="molecule type" value="Transcribed_RNA"/>
</dbReference>
<keyword evidence="4" id="KW-0677">Repeat</keyword>
<evidence type="ECO:0000256" key="13">
    <source>
        <dbReference type="SAM" id="SignalP"/>
    </source>
</evidence>
<dbReference type="GO" id="GO:0005788">
    <property type="term" value="C:endoplasmic reticulum lumen"/>
    <property type="evidence" value="ECO:0007669"/>
    <property type="project" value="UniProtKB-SubCell"/>
</dbReference>
<evidence type="ECO:0000313" key="17">
    <source>
        <dbReference type="RefSeq" id="XP_011211049.1"/>
    </source>
</evidence>
<dbReference type="GO" id="GO:0015031">
    <property type="term" value="P:protein transport"/>
    <property type="evidence" value="ECO:0007669"/>
    <property type="project" value="UniProtKB-ARBA"/>
</dbReference>
<evidence type="ECO:0000313" key="16">
    <source>
        <dbReference type="Proteomes" id="UP001652620"/>
    </source>
</evidence>
<dbReference type="KEGG" id="bdr:105231442"/>
<dbReference type="CDD" id="cd16226">
    <property type="entry name" value="EFh_CREC_Calumenin_like"/>
    <property type="match status" value="1"/>
</dbReference>
<feature type="domain" description="EF-hand" evidence="14">
    <location>
        <begin position="261"/>
        <end position="283"/>
    </location>
</feature>
<evidence type="ECO:0000256" key="7">
    <source>
        <dbReference type="ARBA" id="ARBA00023180"/>
    </source>
</evidence>
<feature type="region of interest" description="Disordered" evidence="12">
    <location>
        <begin position="30"/>
        <end position="54"/>
    </location>
</feature>
<reference evidence="17" key="2">
    <citation type="submission" date="2025-04" db="UniProtKB">
        <authorList>
            <consortium name="RefSeq"/>
        </authorList>
    </citation>
    <scope>IDENTIFICATION</scope>
    <source>
        <strain evidence="17">Punador</strain>
    </source>
</reference>
<evidence type="ECO:0000256" key="11">
    <source>
        <dbReference type="ARBA" id="ARBA00072696"/>
    </source>
</evidence>
<dbReference type="InterPro" id="IPR011992">
    <property type="entry name" value="EF-hand-dom_pair"/>
</dbReference>
<accession>A0A034WMH8</accession>
<evidence type="ECO:0000313" key="15">
    <source>
        <dbReference type="EMBL" id="JAC55375.1"/>
    </source>
</evidence>
<dbReference type="Gene3D" id="1.10.238.10">
    <property type="entry name" value="EF-hand"/>
    <property type="match status" value="2"/>
</dbReference>
<evidence type="ECO:0000256" key="5">
    <source>
        <dbReference type="ARBA" id="ARBA00022824"/>
    </source>
</evidence>
<feature type="compositionally biased region" description="Basic and acidic residues" evidence="12">
    <location>
        <begin position="40"/>
        <end position="54"/>
    </location>
</feature>
<keyword evidence="2" id="KW-0479">Metal-binding</keyword>
<keyword evidence="6" id="KW-0106">Calcium</keyword>
<comment type="subcellular location">
    <subcellularLocation>
        <location evidence="1">Endoplasmic reticulum lumen</location>
    </subcellularLocation>
</comment>
<dbReference type="PROSITE" id="PS00018">
    <property type="entry name" value="EF_HAND_1"/>
    <property type="match status" value="3"/>
</dbReference>
<organism evidence="15">
    <name type="scientific">Bactrocera dorsalis</name>
    <name type="common">Oriental fruit fly</name>
    <name type="synonym">Dacus dorsalis</name>
    <dbReference type="NCBI Taxonomy" id="27457"/>
    <lineage>
        <taxon>Eukaryota</taxon>
        <taxon>Metazoa</taxon>
        <taxon>Ecdysozoa</taxon>
        <taxon>Arthropoda</taxon>
        <taxon>Hexapoda</taxon>
        <taxon>Insecta</taxon>
        <taxon>Pterygota</taxon>
        <taxon>Neoptera</taxon>
        <taxon>Endopterygota</taxon>
        <taxon>Diptera</taxon>
        <taxon>Brachycera</taxon>
        <taxon>Muscomorpha</taxon>
        <taxon>Tephritoidea</taxon>
        <taxon>Tephritidae</taxon>
        <taxon>Bactrocera</taxon>
        <taxon>Bactrocera</taxon>
    </lineage>
</organism>
<keyword evidence="3 13" id="KW-0732">Signal</keyword>
<feature type="signal peptide" evidence="13">
    <location>
        <begin position="1"/>
        <end position="22"/>
    </location>
</feature>
<evidence type="ECO:0000256" key="6">
    <source>
        <dbReference type="ARBA" id="ARBA00022837"/>
    </source>
</evidence>
<protein>
    <recommendedName>
        <fullName evidence="11">Reticulocalbin-3</fullName>
    </recommendedName>
</protein>
<reference evidence="15" key="1">
    <citation type="journal article" date="2014" name="BMC Genomics">
        <title>Characterizing the developmental transcriptome of the oriental fruit fly, Bactrocera dorsalis (Diptera: Tephritidae) through comparative genomic analysis with Drosophila melanogaster utilizing modENCODE datasets.</title>
        <authorList>
            <person name="Geib S.M."/>
            <person name="Calla B."/>
            <person name="Hall B."/>
            <person name="Hou S."/>
            <person name="Manoukis N.C."/>
        </authorList>
    </citation>
    <scope>NUCLEOTIDE SEQUENCE</scope>
    <source>
        <strain evidence="15">Punador</strain>
    </source>
</reference>
<keyword evidence="7" id="KW-0325">Glycoprotein</keyword>
<dbReference type="AlphaFoldDB" id="A0A034WMH8"/>
<feature type="domain" description="EF-hand" evidence="14">
    <location>
        <begin position="81"/>
        <end position="116"/>
    </location>
</feature>
<feature type="domain" description="EF-hand" evidence="14">
    <location>
        <begin position="206"/>
        <end position="241"/>
    </location>
</feature>
<evidence type="ECO:0000256" key="8">
    <source>
        <dbReference type="ARBA" id="ARBA00023186"/>
    </source>
</evidence>
<dbReference type="RefSeq" id="XP_011211049.1">
    <property type="nucleotide sequence ID" value="XM_011212747.3"/>
</dbReference>
<dbReference type="Pfam" id="PF13202">
    <property type="entry name" value="EF-hand_5"/>
    <property type="match status" value="2"/>
</dbReference>
<keyword evidence="8" id="KW-0143">Chaperone</keyword>
<dbReference type="PANTHER" id="PTHR10827">
    <property type="entry name" value="RETICULOCALBIN"/>
    <property type="match status" value="1"/>
</dbReference>
<comment type="subunit">
    <text evidence="10">Interacts with PCSK6 (immature form including the propeptide); probably involved in the maturation and the secretion of PCSK6.</text>
</comment>
<dbReference type="GeneID" id="105231442"/>
<dbReference type="PANTHER" id="PTHR10827:SF52">
    <property type="entry name" value="IP16409P"/>
    <property type="match status" value="1"/>
</dbReference>
<evidence type="ECO:0000256" key="9">
    <source>
        <dbReference type="ARBA" id="ARBA00056975"/>
    </source>
</evidence>
<dbReference type="Proteomes" id="UP001652620">
    <property type="component" value="Chromosome 5"/>
</dbReference>
<evidence type="ECO:0000256" key="2">
    <source>
        <dbReference type="ARBA" id="ARBA00022723"/>
    </source>
</evidence>
<dbReference type="OrthoDB" id="293868at2759"/>
<dbReference type="SMART" id="SM00054">
    <property type="entry name" value="EFh"/>
    <property type="match status" value="3"/>
</dbReference>
<dbReference type="FunFam" id="1.10.238.10:FF:000104">
    <property type="entry name" value="calumenin isoform X1"/>
    <property type="match status" value="1"/>
</dbReference>
<dbReference type="GO" id="GO:0005509">
    <property type="term" value="F:calcium ion binding"/>
    <property type="evidence" value="ECO:0007669"/>
    <property type="project" value="InterPro"/>
</dbReference>
<sequence>MVVLRLSFALLLLLNVVFLAYGIPKPDDEENIDGDIPHSPLDHDSDGEKHFEGGHHNKQYDHEAFLGEDEAKSFDQLPPEESKRRLGLIVDRIDDDKDGFVTLSELKRWIEYTQRRYIDEDVNRTWKMHNPDNNDTISWEVYRDNVYGFLDTMDKEEIENDEHSMSFKRLLKRDRRRWGVADKDLDDKLTREEFTAFLHPEDHPTMKDVVLTETIEDIDTDGDGKISVDEYIADMYRNSEPNDEEPEWVKSEREGFAKFRDINGDGFLDREEVRTWIVPKDFDHAESEAKHLVFEADTDDDEKLTKEEILEKYDVFVGSQATDFGEALARHDEF</sequence>
<comment type="function">
    <text evidence="9">Probable molecular chaperone assisting protein biosynthesis and transport in the endoplasmic reticulum. Required for the proper biosynthesis and transport of pulmonary surfactant-associated protein A/SP-A, pulmonary surfactant-associated protein D/SP-D and the lipid transporter ABCA3. By regulating both the proper expression and the degradation through the endoplasmic reticulum-associated protein degradation pathway of these proteins plays a crucial role in pulmonary surfactant homeostasis. Has an anti-fibrotic activity by negatively regulating the secretion of type I and type III collagens. This calcium-binding protein also transiently associates with immature PCSK6 and regulates its secretion.</text>
</comment>
<keyword evidence="16" id="KW-1185">Reference proteome</keyword>
<keyword evidence="5" id="KW-0256">Endoplasmic reticulum</keyword>
<evidence type="ECO:0000256" key="3">
    <source>
        <dbReference type="ARBA" id="ARBA00022729"/>
    </source>
</evidence>
<evidence type="ECO:0000256" key="10">
    <source>
        <dbReference type="ARBA" id="ARBA00063143"/>
    </source>
</evidence>
<dbReference type="InterPro" id="IPR002048">
    <property type="entry name" value="EF_hand_dom"/>
</dbReference>
<feature type="chain" id="PRO_5044537664" description="Reticulocalbin-3" evidence="13">
    <location>
        <begin position="23"/>
        <end position="334"/>
    </location>
</feature>
<evidence type="ECO:0000256" key="4">
    <source>
        <dbReference type="ARBA" id="ARBA00022737"/>
    </source>
</evidence>
<dbReference type="FunFam" id="1.10.238.10:FF:000090">
    <property type="entry name" value="calumenin isoform X2"/>
    <property type="match status" value="1"/>
</dbReference>
<evidence type="ECO:0000256" key="12">
    <source>
        <dbReference type="SAM" id="MobiDB-lite"/>
    </source>
</evidence>
<dbReference type="PROSITE" id="PS50222">
    <property type="entry name" value="EF_HAND_2"/>
    <property type="match status" value="3"/>
</dbReference>
<dbReference type="CTD" id="38145"/>
<dbReference type="OMA" id="FEADVDH"/>
<gene>
    <name evidence="15" type="primary">CALUB</name>
    <name evidence="17" type="synonym">LOC105231442</name>
</gene>
<evidence type="ECO:0000256" key="1">
    <source>
        <dbReference type="ARBA" id="ARBA00004319"/>
    </source>
</evidence>
<dbReference type="Pfam" id="PF13499">
    <property type="entry name" value="EF-hand_7"/>
    <property type="match status" value="1"/>
</dbReference>
<name>A0A034WMH8_BACDO</name>
<proteinExistence type="predicted"/>
<evidence type="ECO:0000259" key="14">
    <source>
        <dbReference type="PROSITE" id="PS50222"/>
    </source>
</evidence>
<dbReference type="InterPro" id="IPR018247">
    <property type="entry name" value="EF_Hand_1_Ca_BS"/>
</dbReference>